<dbReference type="PROSITE" id="PS51204">
    <property type="entry name" value="HSA"/>
    <property type="match status" value="1"/>
</dbReference>
<dbReference type="Gene3D" id="1.20.5.170">
    <property type="match status" value="1"/>
</dbReference>
<dbReference type="InterPro" id="IPR029295">
    <property type="entry name" value="SnAC"/>
</dbReference>
<evidence type="ECO:0000256" key="10">
    <source>
        <dbReference type="SAM" id="MobiDB-lite"/>
    </source>
</evidence>
<dbReference type="FunFam" id="3.40.50.300:FF:003020">
    <property type="entry name" value="SNF2-related domain-containing protein"/>
    <property type="match status" value="1"/>
</dbReference>
<feature type="region of interest" description="Disordered" evidence="10">
    <location>
        <begin position="1"/>
        <end position="24"/>
    </location>
</feature>
<feature type="compositionally biased region" description="Low complexity" evidence="10">
    <location>
        <begin position="1307"/>
        <end position="1333"/>
    </location>
</feature>
<evidence type="ECO:0000313" key="16">
    <source>
        <dbReference type="WBParaSite" id="PSU_v2.g13670.t1"/>
    </source>
</evidence>
<keyword evidence="9" id="KW-0175">Coiled coil</keyword>
<dbReference type="Pfam" id="PF00439">
    <property type="entry name" value="Bromodomain"/>
    <property type="match status" value="1"/>
</dbReference>
<accession>A0A914Y4H1</accession>
<dbReference type="InterPro" id="IPR001650">
    <property type="entry name" value="Helicase_C-like"/>
</dbReference>
<dbReference type="PRINTS" id="PR00503">
    <property type="entry name" value="BROMODOMAIN"/>
</dbReference>
<evidence type="ECO:0000259" key="14">
    <source>
        <dbReference type="PROSITE" id="PS51204"/>
    </source>
</evidence>
<evidence type="ECO:0000256" key="6">
    <source>
        <dbReference type="ARBA" id="ARBA00023163"/>
    </source>
</evidence>
<dbReference type="GO" id="GO:0005634">
    <property type="term" value="C:nucleus"/>
    <property type="evidence" value="ECO:0007669"/>
    <property type="project" value="UniProtKB-SubCell"/>
</dbReference>
<dbReference type="SMART" id="SM00297">
    <property type="entry name" value="BROMO"/>
    <property type="match status" value="1"/>
</dbReference>
<dbReference type="PROSITE" id="PS51192">
    <property type="entry name" value="HELICASE_ATP_BIND_1"/>
    <property type="match status" value="1"/>
</dbReference>
<dbReference type="Pfam" id="PF00176">
    <property type="entry name" value="SNF2-rel_dom"/>
    <property type="match status" value="1"/>
</dbReference>
<feature type="region of interest" description="Disordered" evidence="10">
    <location>
        <begin position="1146"/>
        <end position="1196"/>
    </location>
</feature>
<feature type="coiled-coil region" evidence="9">
    <location>
        <begin position="335"/>
        <end position="362"/>
    </location>
</feature>
<dbReference type="PROSITE" id="PS50014">
    <property type="entry name" value="BROMODOMAIN_2"/>
    <property type="match status" value="1"/>
</dbReference>
<dbReference type="InterPro" id="IPR018359">
    <property type="entry name" value="Bromodomain_CS"/>
</dbReference>
<evidence type="ECO:0000256" key="8">
    <source>
        <dbReference type="PROSITE-ProRule" id="PRU00035"/>
    </source>
</evidence>
<feature type="domain" description="Helicase ATP-binding" evidence="12">
    <location>
        <begin position="563"/>
        <end position="728"/>
    </location>
</feature>
<dbReference type="SMART" id="SM00573">
    <property type="entry name" value="HSA"/>
    <property type="match status" value="1"/>
</dbReference>
<organism evidence="15 16">
    <name type="scientific">Panagrolaimus superbus</name>
    <dbReference type="NCBI Taxonomy" id="310955"/>
    <lineage>
        <taxon>Eukaryota</taxon>
        <taxon>Metazoa</taxon>
        <taxon>Ecdysozoa</taxon>
        <taxon>Nematoda</taxon>
        <taxon>Chromadorea</taxon>
        <taxon>Rhabditida</taxon>
        <taxon>Tylenchina</taxon>
        <taxon>Panagrolaimomorpha</taxon>
        <taxon>Panagrolaimoidea</taxon>
        <taxon>Panagrolaimidae</taxon>
        <taxon>Panagrolaimus</taxon>
    </lineage>
</organism>
<feature type="compositionally biased region" description="Polar residues" evidence="10">
    <location>
        <begin position="13"/>
        <end position="24"/>
    </location>
</feature>
<feature type="domain" description="Bromo" evidence="11">
    <location>
        <begin position="1216"/>
        <end position="1286"/>
    </location>
</feature>
<proteinExistence type="predicted"/>
<keyword evidence="3" id="KW-0805">Transcription regulation</keyword>
<dbReference type="PROSITE" id="PS51194">
    <property type="entry name" value="HELICASE_CTER"/>
    <property type="match status" value="1"/>
</dbReference>
<dbReference type="SMART" id="SM00592">
    <property type="entry name" value="BRK"/>
    <property type="match status" value="1"/>
</dbReference>
<dbReference type="SMART" id="SM00490">
    <property type="entry name" value="HELICc"/>
    <property type="match status" value="1"/>
</dbReference>
<dbReference type="InterPro" id="IPR001487">
    <property type="entry name" value="Bromodomain"/>
</dbReference>
<feature type="domain" description="Helicase C-terminal" evidence="13">
    <location>
        <begin position="871"/>
        <end position="1033"/>
    </location>
</feature>
<evidence type="ECO:0000256" key="2">
    <source>
        <dbReference type="ARBA" id="ARBA00022801"/>
    </source>
</evidence>
<evidence type="ECO:0000256" key="7">
    <source>
        <dbReference type="ARBA" id="ARBA00023242"/>
    </source>
</evidence>
<dbReference type="Gene3D" id="1.20.920.10">
    <property type="entry name" value="Bromodomain-like"/>
    <property type="match status" value="1"/>
</dbReference>
<evidence type="ECO:0000256" key="1">
    <source>
        <dbReference type="ARBA" id="ARBA00004123"/>
    </source>
</evidence>
<dbReference type="InterPro" id="IPR014012">
    <property type="entry name" value="HSA_dom"/>
</dbReference>
<keyword evidence="15" id="KW-1185">Reference proteome</keyword>
<protein>
    <submittedName>
        <fullName evidence="16">Uncharacterized protein</fullName>
    </submittedName>
</protein>
<evidence type="ECO:0000313" key="15">
    <source>
        <dbReference type="Proteomes" id="UP000887577"/>
    </source>
</evidence>
<dbReference type="InterPro" id="IPR037259">
    <property type="entry name" value="BRK_sf"/>
</dbReference>
<dbReference type="InterPro" id="IPR000330">
    <property type="entry name" value="SNF2_N"/>
</dbReference>
<feature type="domain" description="HSA" evidence="14">
    <location>
        <begin position="287"/>
        <end position="359"/>
    </location>
</feature>
<dbReference type="InterPro" id="IPR036427">
    <property type="entry name" value="Bromodomain-like_sf"/>
</dbReference>
<reference evidence="16" key="1">
    <citation type="submission" date="2022-11" db="UniProtKB">
        <authorList>
            <consortium name="WormBaseParasite"/>
        </authorList>
    </citation>
    <scope>IDENTIFICATION</scope>
</reference>
<dbReference type="Pfam" id="PF07533">
    <property type="entry name" value="BRK"/>
    <property type="match status" value="1"/>
</dbReference>
<feature type="compositionally biased region" description="Acidic residues" evidence="10">
    <location>
        <begin position="485"/>
        <end position="494"/>
    </location>
</feature>
<dbReference type="InterPro" id="IPR049730">
    <property type="entry name" value="SNF2/RAD54-like_C"/>
</dbReference>
<dbReference type="InterPro" id="IPR006576">
    <property type="entry name" value="BRK_domain"/>
</dbReference>
<dbReference type="InterPro" id="IPR038718">
    <property type="entry name" value="SNF2-like_sf"/>
</dbReference>
<name>A0A914Y4H1_9BILA</name>
<dbReference type="Pfam" id="PF00271">
    <property type="entry name" value="Helicase_C"/>
    <property type="match status" value="1"/>
</dbReference>
<evidence type="ECO:0000256" key="9">
    <source>
        <dbReference type="SAM" id="Coils"/>
    </source>
</evidence>
<dbReference type="GO" id="GO:0042393">
    <property type="term" value="F:histone binding"/>
    <property type="evidence" value="ECO:0007669"/>
    <property type="project" value="InterPro"/>
</dbReference>
<sequence>MEPTPGTFMTVPAPSQSGDVSSTNDYSNSISMSNNGGLANQEVHIAKVQNAIAILEDQNLTHDPRYQKMTELHDRLQGRLPIAPGSQQQHENVPPTSEQRKKLVAQLRAQVSAYRMTRSGEAIPSNILAQATAQISVKPKVDGLPPPFQIPCELGDGQQLPYDIAKLHVMMVSLASRRAQTLPTPKSIDPNLIAKEREQRISTRIMTKIKELSELPSDLPDHIRVKAAIQLHGLRLINLQAAVRYEVTNCLKIGSTVEHGLNAQSYRRVKKHTLREARVTEKLEKQQKMEQERRRRLRHADFLQSVIQASKDFANFHKNNRLVMAKTRKAIATYHANSEKERQKEKEKNEKLRLMKLMAEDEEGYRQLLDEKKDKRLVYLLEQTDEYVKSLTGLVRQHQQTEKKRKKQERDDAMKSIENDDEITVIIRNCVTGDILKPEETPKQDELEAWLEMNPGYEMVSRNAASDSDDDDEREEAPKEVVVEEKDDELDGLDEEQRSKRILERARNEEDEYDQRTRLQMESYYATAHKIKEKVVKQHSSLGGGDPTLQLKPYQIKGLEWMVSLYNNNLNGILADEMGLGKTIQTVALITYLMEVKKVNGPYLVIVPLSTISNWVLEFDKWSPHVAKVVYKGEKEARKKMDIIVKKGAFNVLLTTYEYVIKEKNLLGKIKWKYMIIDEGHRMKNHTCKLTITLNAYFSVQHRLLLTGTPLQNKLPELWALLNFLLPSIFSSCGTFDQWFNAPFATTGEKVELNHEEAMLIIRRLHKVLRPFLLRRLKKEVESQLPEKTEQVIKCNMTSLQKLMYEHMRKGLLLDSSVKNGRRALQNTIMHLRKLCNHPFLFETVEHDCRKYWDRDVNGVDLCRVAGKFDLLDRILPKFEKCDHRILIFCQMTSTMTILEDYFNHRGYLYLRLDGSTKHDERGELLRVFNAPGSKFNLFMLSTRAGGLGLNLQTADTVIIFDSDWNPHQDMQAQDRAHRIGQKKEVRVLRLITVNSVEEKILAAARYKLNIDEKVIQAGKFDQRSTDAERRQILEAIITRGDDNDEDEVPDDETINNMIARGDEEFEIFQQMDIERIKEEKERNFERLIQENEIPENLIERAKTFADMEENPEKFIDDSDAAGVRRARKKVDYSSDLMTDREFLKTLDEDSGGEEEDIIKPQKPEPAKRGRKKKIKEEDESDEERRGPPKKKPRNDHFQAQLSSLLEALIAYKDLNGRQVSTDFIQLPSKRELPQYYDVVSQPIDFHRIRKNLKKGNYDTIDALGSDIRLLCQNAQTFNREDSEIYRDSKILFAVWENIRGQASAAAAAPTVASSATPTATPPASVAPSEAEPQPGPSEMAVDDNTN</sequence>
<dbReference type="Pfam" id="PF07529">
    <property type="entry name" value="HSA"/>
    <property type="match status" value="1"/>
</dbReference>
<evidence type="ECO:0000259" key="12">
    <source>
        <dbReference type="PROSITE" id="PS51192"/>
    </source>
</evidence>
<dbReference type="GO" id="GO:0016787">
    <property type="term" value="F:hydrolase activity"/>
    <property type="evidence" value="ECO:0007669"/>
    <property type="project" value="UniProtKB-KW"/>
</dbReference>
<evidence type="ECO:0000256" key="5">
    <source>
        <dbReference type="ARBA" id="ARBA00023159"/>
    </source>
</evidence>
<keyword evidence="7" id="KW-0539">Nucleus</keyword>
<keyword evidence="6" id="KW-0804">Transcription</keyword>
<dbReference type="FunFam" id="3.40.50.10810:FF:000008">
    <property type="entry name" value="Chromatin structure-remodeling complex subunit snf21"/>
    <property type="match status" value="1"/>
</dbReference>
<feature type="region of interest" description="Disordered" evidence="10">
    <location>
        <begin position="1307"/>
        <end position="1347"/>
    </location>
</feature>
<keyword evidence="5" id="KW-0010">Activator</keyword>
<dbReference type="SMART" id="SM01314">
    <property type="entry name" value="SnAC"/>
    <property type="match status" value="1"/>
</dbReference>
<keyword evidence="4 8" id="KW-0103">Bromodomain</keyword>
<dbReference type="PROSITE" id="PS00633">
    <property type="entry name" value="BROMODOMAIN_1"/>
    <property type="match status" value="1"/>
</dbReference>
<dbReference type="GO" id="GO:0005524">
    <property type="term" value="F:ATP binding"/>
    <property type="evidence" value="ECO:0007669"/>
    <property type="project" value="InterPro"/>
</dbReference>
<dbReference type="CDD" id="cd17996">
    <property type="entry name" value="DEXHc_SMARCA2_SMARCA4"/>
    <property type="match status" value="1"/>
</dbReference>
<dbReference type="Gene3D" id="3.40.5.120">
    <property type="match status" value="1"/>
</dbReference>
<dbReference type="SUPFAM" id="SSF47370">
    <property type="entry name" value="Bromodomain"/>
    <property type="match status" value="1"/>
</dbReference>
<dbReference type="SMART" id="SM00487">
    <property type="entry name" value="DEXDc"/>
    <property type="match status" value="1"/>
</dbReference>
<dbReference type="Gene3D" id="3.40.50.300">
    <property type="entry name" value="P-loop containing nucleotide triphosphate hydrolases"/>
    <property type="match status" value="1"/>
</dbReference>
<keyword evidence="2" id="KW-0378">Hydrolase</keyword>
<evidence type="ECO:0000256" key="3">
    <source>
        <dbReference type="ARBA" id="ARBA00023015"/>
    </source>
</evidence>
<dbReference type="PANTHER" id="PTHR10799">
    <property type="entry name" value="SNF2/RAD54 HELICASE FAMILY"/>
    <property type="match status" value="1"/>
</dbReference>
<dbReference type="CDD" id="cd18793">
    <property type="entry name" value="SF2_C_SNF"/>
    <property type="match status" value="1"/>
</dbReference>
<feature type="compositionally biased region" description="Basic and acidic residues" evidence="10">
    <location>
        <begin position="1158"/>
        <end position="1168"/>
    </location>
</feature>
<dbReference type="Proteomes" id="UP000887577">
    <property type="component" value="Unplaced"/>
</dbReference>
<evidence type="ECO:0000259" key="13">
    <source>
        <dbReference type="PROSITE" id="PS51194"/>
    </source>
</evidence>
<dbReference type="SUPFAM" id="SSF160481">
    <property type="entry name" value="BRK domain-like"/>
    <property type="match status" value="1"/>
</dbReference>
<dbReference type="Gene3D" id="3.40.50.10810">
    <property type="entry name" value="Tandem AAA-ATPase domain"/>
    <property type="match status" value="1"/>
</dbReference>
<comment type="subcellular location">
    <subcellularLocation>
        <location evidence="1">Nucleus</location>
    </subcellularLocation>
</comment>
<feature type="region of interest" description="Disordered" evidence="10">
    <location>
        <begin position="395"/>
        <end position="416"/>
    </location>
</feature>
<dbReference type="InterPro" id="IPR014001">
    <property type="entry name" value="Helicase_ATP-bd"/>
</dbReference>
<dbReference type="SUPFAM" id="SSF52540">
    <property type="entry name" value="P-loop containing nucleoside triphosphate hydrolases"/>
    <property type="match status" value="2"/>
</dbReference>
<evidence type="ECO:0000256" key="4">
    <source>
        <dbReference type="ARBA" id="ARBA00023117"/>
    </source>
</evidence>
<feature type="region of interest" description="Disordered" evidence="10">
    <location>
        <begin position="461"/>
        <end position="498"/>
    </location>
</feature>
<evidence type="ECO:0000259" key="11">
    <source>
        <dbReference type="PROSITE" id="PS50014"/>
    </source>
</evidence>
<dbReference type="InterPro" id="IPR027417">
    <property type="entry name" value="P-loop_NTPase"/>
</dbReference>
<dbReference type="WBParaSite" id="PSU_v2.g13670.t1">
    <property type="protein sequence ID" value="PSU_v2.g13670.t1"/>
    <property type="gene ID" value="PSU_v2.g13670"/>
</dbReference>